<evidence type="ECO:0000313" key="1">
    <source>
        <dbReference type="EMBL" id="KAK1381116.1"/>
    </source>
</evidence>
<dbReference type="Proteomes" id="UP001237642">
    <property type="component" value="Unassembled WGS sequence"/>
</dbReference>
<comment type="caution">
    <text evidence="1">The sequence shown here is derived from an EMBL/GenBank/DDBJ whole genome shotgun (WGS) entry which is preliminary data.</text>
</comment>
<evidence type="ECO:0000313" key="2">
    <source>
        <dbReference type="Proteomes" id="UP001237642"/>
    </source>
</evidence>
<reference evidence="1" key="2">
    <citation type="submission" date="2023-05" db="EMBL/GenBank/DDBJ databases">
        <authorList>
            <person name="Schelkunov M.I."/>
        </authorList>
    </citation>
    <scope>NUCLEOTIDE SEQUENCE</scope>
    <source>
        <strain evidence="1">Hsosn_3</strain>
        <tissue evidence="1">Leaf</tissue>
    </source>
</reference>
<keyword evidence="2" id="KW-1185">Reference proteome</keyword>
<reference evidence="1" key="1">
    <citation type="submission" date="2023-02" db="EMBL/GenBank/DDBJ databases">
        <title>Genome of toxic invasive species Heracleum sosnowskyi carries increased number of genes despite the absence of recent whole-genome duplications.</title>
        <authorList>
            <person name="Schelkunov M."/>
            <person name="Shtratnikova V."/>
            <person name="Makarenko M."/>
            <person name="Klepikova A."/>
            <person name="Omelchenko D."/>
            <person name="Novikova G."/>
            <person name="Obukhova E."/>
            <person name="Bogdanov V."/>
            <person name="Penin A."/>
            <person name="Logacheva M."/>
        </authorList>
    </citation>
    <scope>NUCLEOTIDE SEQUENCE</scope>
    <source>
        <strain evidence="1">Hsosn_3</strain>
        <tissue evidence="1">Leaf</tissue>
    </source>
</reference>
<dbReference type="EMBL" id="JAUIZM010000006">
    <property type="protein sequence ID" value="KAK1381116.1"/>
    <property type="molecule type" value="Genomic_DNA"/>
</dbReference>
<protein>
    <submittedName>
        <fullName evidence="1">Cystatin domain-containing protein</fullName>
    </submittedName>
</protein>
<gene>
    <name evidence="1" type="ORF">POM88_027860</name>
</gene>
<organism evidence="1 2">
    <name type="scientific">Heracleum sosnowskyi</name>
    <dbReference type="NCBI Taxonomy" id="360622"/>
    <lineage>
        <taxon>Eukaryota</taxon>
        <taxon>Viridiplantae</taxon>
        <taxon>Streptophyta</taxon>
        <taxon>Embryophyta</taxon>
        <taxon>Tracheophyta</taxon>
        <taxon>Spermatophyta</taxon>
        <taxon>Magnoliopsida</taxon>
        <taxon>eudicotyledons</taxon>
        <taxon>Gunneridae</taxon>
        <taxon>Pentapetalae</taxon>
        <taxon>asterids</taxon>
        <taxon>campanulids</taxon>
        <taxon>Apiales</taxon>
        <taxon>Apiaceae</taxon>
        <taxon>Apioideae</taxon>
        <taxon>apioid superclade</taxon>
        <taxon>Tordylieae</taxon>
        <taxon>Tordyliinae</taxon>
        <taxon>Heracleum</taxon>
    </lineage>
</organism>
<proteinExistence type="predicted"/>
<name>A0AAD8I9S1_9APIA</name>
<dbReference type="AlphaFoldDB" id="A0AAD8I9S1"/>
<sequence>MEGSSKHKHNDEIPSREQRLEWFMSTNVNRKEIEKHDKSDSADGTHAMTFRDMASLQLDLYESGGFDVQDYSKVNDAGMIHTYYDPAAGITVRKDYLDEIMDCARLAILQYNTEKGTHFDVDHVIKTNVEPVCPYRQPPCLFSLEDVVEDMTDLTIAPRCVRCG</sequence>
<accession>A0AAD8I9S1</accession>